<comment type="caution">
    <text evidence="1">The sequence shown here is derived from an EMBL/GenBank/DDBJ whole genome shotgun (WGS) entry which is preliminary data.</text>
</comment>
<evidence type="ECO:0000313" key="2">
    <source>
        <dbReference type="Proteomes" id="UP000574390"/>
    </source>
</evidence>
<dbReference type="EMBL" id="JABANM010009031">
    <property type="protein sequence ID" value="KAF4741600.1"/>
    <property type="molecule type" value="Genomic_DNA"/>
</dbReference>
<evidence type="ECO:0000313" key="1">
    <source>
        <dbReference type="EMBL" id="KAF4741600.1"/>
    </source>
</evidence>
<sequence>RTGLRSSSIVSWTAALTPSAVAISANAIVRRDEFLVNPSDTARRITAMEAMFNMVNLLPKPVVPHLPSIDLHHSPKETTSEWNADGDIQLPSPVPKPTVGSPYCTPSEIVCKLGPAGEVLFCAKHCFGRYVYSPKPCGLPAFWSAGVLPGPRNEAFLPTHC</sequence>
<proteinExistence type="predicted"/>
<name>A0A7J6TB43_PEROL</name>
<gene>
    <name evidence="1" type="ORF">FOZ62_031774</name>
</gene>
<feature type="non-terminal residue" evidence="1">
    <location>
        <position position="1"/>
    </location>
</feature>
<dbReference type="AlphaFoldDB" id="A0A7J6TB43"/>
<dbReference type="Proteomes" id="UP000574390">
    <property type="component" value="Unassembled WGS sequence"/>
</dbReference>
<reference evidence="1 2" key="1">
    <citation type="submission" date="2020-04" db="EMBL/GenBank/DDBJ databases">
        <title>Perkinsus olseni comparative genomics.</title>
        <authorList>
            <person name="Bogema D.R."/>
        </authorList>
    </citation>
    <scope>NUCLEOTIDE SEQUENCE [LARGE SCALE GENOMIC DNA]</scope>
    <source>
        <strain evidence="1">ATCC PRA-205</strain>
    </source>
</reference>
<protein>
    <submittedName>
        <fullName evidence="1">Uncharacterized protein</fullName>
    </submittedName>
</protein>
<accession>A0A7J6TB43</accession>
<organism evidence="1 2">
    <name type="scientific">Perkinsus olseni</name>
    <name type="common">Perkinsus atlanticus</name>
    <dbReference type="NCBI Taxonomy" id="32597"/>
    <lineage>
        <taxon>Eukaryota</taxon>
        <taxon>Sar</taxon>
        <taxon>Alveolata</taxon>
        <taxon>Perkinsozoa</taxon>
        <taxon>Perkinsea</taxon>
        <taxon>Perkinsida</taxon>
        <taxon>Perkinsidae</taxon>
        <taxon>Perkinsus</taxon>
    </lineage>
</organism>